<sequence>MSTPTAAPAYLDDAQIEQLSDLLDQRAVPFKGFNLEALDGFLSALAVSPSPVPEDEWQPVVWGGKAPRWDDTQAATQVQHLLMGHWNMAQARTRHDEDALPDHLAPLLWLPEDPELTGEEALHEDELDVGRDWALGFFTAVELREAEWDQWLDDNEWIEEIFDQLDRLASGEAINPDDPSAPGTPIGYQERLAIVASLPGMLADLNHHRIDTLTPRTPIRRDTAPGRNDPCTCGSGKKYKKCCGAQ</sequence>
<dbReference type="InterPro" id="IPR036255">
    <property type="entry name" value="YgfB-like_sf"/>
</dbReference>
<evidence type="ECO:0000313" key="2">
    <source>
        <dbReference type="Proteomes" id="UP000292627"/>
    </source>
</evidence>
<evidence type="ECO:0000313" key="1">
    <source>
        <dbReference type="EMBL" id="TAA23368.1"/>
    </source>
</evidence>
<dbReference type="SUPFAM" id="SSF101327">
    <property type="entry name" value="YgfB-like"/>
    <property type="match status" value="1"/>
</dbReference>
<name>A0A4Q8L791_9GAMM</name>
<dbReference type="AlphaFoldDB" id="A0A4Q8L791"/>
<gene>
    <name evidence="1" type="ORF">EA660_15680</name>
</gene>
<accession>A0A4Q8L791</accession>
<dbReference type="Proteomes" id="UP000292627">
    <property type="component" value="Unassembled WGS sequence"/>
</dbReference>
<dbReference type="InterPro" id="IPR011978">
    <property type="entry name" value="YgfB-like"/>
</dbReference>
<dbReference type="SUPFAM" id="SSF103642">
    <property type="entry name" value="Sec-C motif"/>
    <property type="match status" value="1"/>
</dbReference>
<dbReference type="NCBIfam" id="TIGR02292">
    <property type="entry name" value="ygfB_yecA"/>
    <property type="match status" value="1"/>
</dbReference>
<dbReference type="RefSeq" id="WP_130552391.1">
    <property type="nucleotide sequence ID" value="NZ_SHMC01000006.1"/>
</dbReference>
<dbReference type="Pfam" id="PF03695">
    <property type="entry name" value="UPF0149"/>
    <property type="match status" value="1"/>
</dbReference>
<dbReference type="OrthoDB" id="570299at2"/>
<dbReference type="PANTHER" id="PTHR33747">
    <property type="entry name" value="UPF0225 PROTEIN SCO1677"/>
    <property type="match status" value="1"/>
</dbReference>
<organism evidence="1 2">
    <name type="scientific">Pseudoxanthomonas winnipegensis</name>
    <dbReference type="NCBI Taxonomy" id="2480810"/>
    <lineage>
        <taxon>Bacteria</taxon>
        <taxon>Pseudomonadati</taxon>
        <taxon>Pseudomonadota</taxon>
        <taxon>Gammaproteobacteria</taxon>
        <taxon>Lysobacterales</taxon>
        <taxon>Lysobacteraceae</taxon>
        <taxon>Pseudoxanthomonas</taxon>
    </lineage>
</organism>
<dbReference type="InterPro" id="IPR004027">
    <property type="entry name" value="SEC_C_motif"/>
</dbReference>
<dbReference type="Gene3D" id="3.10.450.50">
    <property type="match status" value="1"/>
</dbReference>
<dbReference type="Pfam" id="PF02810">
    <property type="entry name" value="SEC-C"/>
    <property type="match status" value="1"/>
</dbReference>
<dbReference type="EMBL" id="SHMC01000006">
    <property type="protein sequence ID" value="TAA23368.1"/>
    <property type="molecule type" value="Genomic_DNA"/>
</dbReference>
<reference evidence="1 2" key="1">
    <citation type="submission" date="2019-02" db="EMBL/GenBank/DDBJ databases">
        <title>WGS of Pseudoxanthomonas species novum from clinical isolates.</title>
        <authorList>
            <person name="Bernier A.-M."/>
            <person name="Bernard K."/>
            <person name="Vachon A."/>
        </authorList>
    </citation>
    <scope>NUCLEOTIDE SEQUENCE [LARGE SCALE GENOMIC DNA]</scope>
    <source>
        <strain evidence="1 2">NML171200</strain>
    </source>
</reference>
<protein>
    <submittedName>
        <fullName evidence="1">YecA family protein</fullName>
    </submittedName>
</protein>
<dbReference type="PANTHER" id="PTHR33747:SF1">
    <property type="entry name" value="ADENYLATE CYCLASE-ASSOCIATED CAP C-TERMINAL DOMAIN-CONTAINING PROTEIN"/>
    <property type="match status" value="1"/>
</dbReference>
<proteinExistence type="predicted"/>
<comment type="caution">
    <text evidence="1">The sequence shown here is derived from an EMBL/GenBank/DDBJ whole genome shotgun (WGS) entry which is preliminary data.</text>
</comment>